<feature type="signal peptide" evidence="1">
    <location>
        <begin position="1"/>
        <end position="22"/>
    </location>
</feature>
<organism evidence="2 3">
    <name type="scientific">Chara braunii</name>
    <name type="common">Braun's stonewort</name>
    <dbReference type="NCBI Taxonomy" id="69332"/>
    <lineage>
        <taxon>Eukaryota</taxon>
        <taxon>Viridiplantae</taxon>
        <taxon>Streptophyta</taxon>
        <taxon>Charophyceae</taxon>
        <taxon>Charales</taxon>
        <taxon>Characeae</taxon>
        <taxon>Chara</taxon>
    </lineage>
</organism>
<accession>A0A388M5T6</accession>
<sequence>MHQTGFMVTFRQIFWLLQRALRIAKLPNQCSSETRKGLNIALRSLVDPSCIVNASDRIYAHIPADILVFTARIAKLRNQWSSETSKGFNLPLAPGAAMDFAEAR</sequence>
<gene>
    <name evidence="2" type="ORF">CBR_g49723</name>
</gene>
<dbReference type="Gramene" id="GBG89875">
    <property type="protein sequence ID" value="GBG89875"/>
    <property type="gene ID" value="CBR_g49723"/>
</dbReference>
<proteinExistence type="predicted"/>
<comment type="caution">
    <text evidence="2">The sequence shown here is derived from an EMBL/GenBank/DDBJ whole genome shotgun (WGS) entry which is preliminary data.</text>
</comment>
<dbReference type="AlphaFoldDB" id="A0A388M5T6"/>
<evidence type="ECO:0000313" key="2">
    <source>
        <dbReference type="EMBL" id="GBG89875.1"/>
    </source>
</evidence>
<evidence type="ECO:0000313" key="3">
    <source>
        <dbReference type="Proteomes" id="UP000265515"/>
    </source>
</evidence>
<name>A0A388M5T6_CHABU</name>
<feature type="chain" id="PRO_5017376057" evidence="1">
    <location>
        <begin position="23"/>
        <end position="104"/>
    </location>
</feature>
<keyword evidence="1" id="KW-0732">Signal</keyword>
<dbReference type="EMBL" id="BFEA01000767">
    <property type="protein sequence ID" value="GBG89875.1"/>
    <property type="molecule type" value="Genomic_DNA"/>
</dbReference>
<evidence type="ECO:0000256" key="1">
    <source>
        <dbReference type="SAM" id="SignalP"/>
    </source>
</evidence>
<protein>
    <submittedName>
        <fullName evidence="2">Uncharacterized protein</fullName>
    </submittedName>
</protein>
<dbReference type="Proteomes" id="UP000265515">
    <property type="component" value="Unassembled WGS sequence"/>
</dbReference>
<keyword evidence="3" id="KW-1185">Reference proteome</keyword>
<reference evidence="2 3" key="1">
    <citation type="journal article" date="2018" name="Cell">
        <title>The Chara Genome: Secondary Complexity and Implications for Plant Terrestrialization.</title>
        <authorList>
            <person name="Nishiyama T."/>
            <person name="Sakayama H."/>
            <person name="Vries J.D."/>
            <person name="Buschmann H."/>
            <person name="Saint-Marcoux D."/>
            <person name="Ullrich K.K."/>
            <person name="Haas F.B."/>
            <person name="Vanderstraeten L."/>
            <person name="Becker D."/>
            <person name="Lang D."/>
            <person name="Vosolsobe S."/>
            <person name="Rombauts S."/>
            <person name="Wilhelmsson P.K.I."/>
            <person name="Janitza P."/>
            <person name="Kern R."/>
            <person name="Heyl A."/>
            <person name="Rumpler F."/>
            <person name="Villalobos L.I.A.C."/>
            <person name="Clay J.M."/>
            <person name="Skokan R."/>
            <person name="Toyoda A."/>
            <person name="Suzuki Y."/>
            <person name="Kagoshima H."/>
            <person name="Schijlen E."/>
            <person name="Tajeshwar N."/>
            <person name="Catarino B."/>
            <person name="Hetherington A.J."/>
            <person name="Saltykova A."/>
            <person name="Bonnot C."/>
            <person name="Breuninger H."/>
            <person name="Symeonidi A."/>
            <person name="Radhakrishnan G.V."/>
            <person name="Van Nieuwerburgh F."/>
            <person name="Deforce D."/>
            <person name="Chang C."/>
            <person name="Karol K.G."/>
            <person name="Hedrich R."/>
            <person name="Ulvskov P."/>
            <person name="Glockner G."/>
            <person name="Delwiche C.F."/>
            <person name="Petrasek J."/>
            <person name="Van de Peer Y."/>
            <person name="Friml J."/>
            <person name="Beilby M."/>
            <person name="Dolan L."/>
            <person name="Kohara Y."/>
            <person name="Sugano S."/>
            <person name="Fujiyama A."/>
            <person name="Delaux P.-M."/>
            <person name="Quint M."/>
            <person name="TheiBen G."/>
            <person name="Hagemann M."/>
            <person name="Harholt J."/>
            <person name="Dunand C."/>
            <person name="Zachgo S."/>
            <person name="Langdale J."/>
            <person name="Maumus F."/>
            <person name="Straeten D.V.D."/>
            <person name="Gould S.B."/>
            <person name="Rensing S.A."/>
        </authorList>
    </citation>
    <scope>NUCLEOTIDE SEQUENCE [LARGE SCALE GENOMIC DNA]</scope>
    <source>
        <strain evidence="2 3">S276</strain>
    </source>
</reference>